<keyword evidence="7" id="KW-1185">Reference proteome</keyword>
<dbReference type="Gene3D" id="3.40.720.10">
    <property type="entry name" value="Alkaline Phosphatase, subunit A"/>
    <property type="match status" value="2"/>
</dbReference>
<dbReference type="NCBIfam" id="NF009049">
    <property type="entry name" value="PRK12383.1"/>
    <property type="match status" value="1"/>
</dbReference>
<name>A0ABT2JR10_9ACTN</name>
<feature type="domain" description="Metalloenzyme" evidence="5">
    <location>
        <begin position="308"/>
        <end position="424"/>
    </location>
</feature>
<dbReference type="SUPFAM" id="SSF53649">
    <property type="entry name" value="Alkaline phosphatase-like"/>
    <property type="match status" value="1"/>
</dbReference>
<evidence type="ECO:0000256" key="4">
    <source>
        <dbReference type="SAM" id="MobiDB-lite"/>
    </source>
</evidence>
<evidence type="ECO:0000313" key="7">
    <source>
        <dbReference type="Proteomes" id="UP001156389"/>
    </source>
</evidence>
<gene>
    <name evidence="6" type="ORF">LHJ74_10415</name>
</gene>
<proteinExistence type="inferred from homology"/>
<comment type="caution">
    <text evidence="6">The sequence shown here is derived from an EMBL/GenBank/DDBJ whole genome shotgun (WGS) entry which is preliminary data.</text>
</comment>
<sequence length="440" mass="45260">MSRTVIVVLDGFGIGAMPDAGTLRPGDLTADTLAHTLDHCREARGGNPLRLPALRALGLGLLHPHPDLGRVQPVSRGPQPDAPAPPPGVAPSAAAAGPELLPVTVTRAPLGYPGADTYAGHQTMMGADFSAVTVARLAEHLPAVTEALTSAGHTVRTLDGEPLLVVDGHVLVHDNLEADPGINWNATGRLEDLPFSGILRVARTVRAVAPVARVIAVGGHAPDSLTGHVRHGDGGTFGLDTPATGFYRHDGLAVQHLGAPLDHTRQLPELAARAGLPVTLTGKAADILACEDAVRRPAVPTAEVFTHTLAAVRAAGRGQRALVVANVQETDLAGHQQDADLYGTVLERADQGLGELIDALDSPGDTLIVTGDHGNDPTSGHAYHTREYVPVLLHRQGASGARRLPDAAGLADVGATAARTLGLDPATLANGTPLGCSPPH</sequence>
<dbReference type="EC" id="5.4.2.7" evidence="6"/>
<reference evidence="6 7" key="1">
    <citation type="submission" date="2021-10" db="EMBL/GenBank/DDBJ databases">
        <title>Streptomyces gossypii sp. nov., isolated from soil collected from cotton field.</title>
        <authorList>
            <person name="Ge X."/>
            <person name="Chen X."/>
            <person name="Liu W."/>
        </authorList>
    </citation>
    <scope>NUCLEOTIDE SEQUENCE [LARGE SCALE GENOMIC DNA]</scope>
    <source>
        <strain evidence="6 7">N2-109</strain>
    </source>
</reference>
<dbReference type="InterPro" id="IPR017850">
    <property type="entry name" value="Alkaline_phosphatase_core_sf"/>
</dbReference>
<dbReference type="PANTHER" id="PTHR21110">
    <property type="entry name" value="PHOSPHOPENTOMUTASE"/>
    <property type="match status" value="1"/>
</dbReference>
<protein>
    <submittedName>
        <fullName evidence="6">Phosphopentomutase</fullName>
        <ecNumber evidence="6">5.4.2.7</ecNumber>
    </submittedName>
</protein>
<evidence type="ECO:0000313" key="6">
    <source>
        <dbReference type="EMBL" id="MCT2590318.1"/>
    </source>
</evidence>
<keyword evidence="6" id="KW-0413">Isomerase</keyword>
<dbReference type="InterPro" id="IPR010045">
    <property type="entry name" value="DeoB"/>
</dbReference>
<feature type="region of interest" description="Disordered" evidence="4">
    <location>
        <begin position="68"/>
        <end position="94"/>
    </location>
</feature>
<dbReference type="GO" id="GO:0008973">
    <property type="term" value="F:phosphopentomutase activity"/>
    <property type="evidence" value="ECO:0007669"/>
    <property type="project" value="UniProtKB-EC"/>
</dbReference>
<organism evidence="6 7">
    <name type="scientific">Streptomyces gossypii</name>
    <dbReference type="NCBI Taxonomy" id="2883101"/>
    <lineage>
        <taxon>Bacteria</taxon>
        <taxon>Bacillati</taxon>
        <taxon>Actinomycetota</taxon>
        <taxon>Actinomycetes</taxon>
        <taxon>Kitasatosporales</taxon>
        <taxon>Streptomycetaceae</taxon>
        <taxon>Streptomyces</taxon>
    </lineage>
</organism>
<evidence type="ECO:0000256" key="3">
    <source>
        <dbReference type="ARBA" id="ARBA00023211"/>
    </source>
</evidence>
<accession>A0ABT2JR10</accession>
<feature type="compositionally biased region" description="Pro residues" evidence="4">
    <location>
        <begin position="80"/>
        <end position="89"/>
    </location>
</feature>
<evidence type="ECO:0000259" key="5">
    <source>
        <dbReference type="Pfam" id="PF01676"/>
    </source>
</evidence>
<dbReference type="Pfam" id="PF01676">
    <property type="entry name" value="Metalloenzyme"/>
    <property type="match status" value="1"/>
</dbReference>
<comment type="similarity">
    <text evidence="1">Belongs to the phosphopentomutase family.</text>
</comment>
<dbReference type="RefSeq" id="WP_260217622.1">
    <property type="nucleotide sequence ID" value="NZ_JAJAGO010000004.1"/>
</dbReference>
<keyword evidence="3" id="KW-0464">Manganese</keyword>
<dbReference type="InterPro" id="IPR006124">
    <property type="entry name" value="Metalloenzyme"/>
</dbReference>
<dbReference type="PANTHER" id="PTHR21110:SF0">
    <property type="entry name" value="PHOSPHOPENTOMUTASE"/>
    <property type="match status" value="1"/>
</dbReference>
<evidence type="ECO:0000256" key="2">
    <source>
        <dbReference type="ARBA" id="ARBA00022723"/>
    </source>
</evidence>
<dbReference type="Proteomes" id="UP001156389">
    <property type="component" value="Unassembled WGS sequence"/>
</dbReference>
<keyword evidence="2" id="KW-0479">Metal-binding</keyword>
<dbReference type="EMBL" id="JAJAGO010000004">
    <property type="protein sequence ID" value="MCT2590318.1"/>
    <property type="molecule type" value="Genomic_DNA"/>
</dbReference>
<evidence type="ECO:0000256" key="1">
    <source>
        <dbReference type="ARBA" id="ARBA00010373"/>
    </source>
</evidence>